<dbReference type="AlphaFoldDB" id="A0A4R5NPP8"/>
<reference evidence="2 3" key="1">
    <citation type="journal article" date="2019" name="Appl. Microbiol. Biotechnol.">
        <title>Uncovering carbohydrate metabolism through a genotype-phenotype association study of 56 lactic acid bacteria genomes.</title>
        <authorList>
            <person name="Buron-Moles G."/>
            <person name="Chailyan A."/>
            <person name="Dolejs I."/>
            <person name="Forster J."/>
            <person name="Miks M.H."/>
        </authorList>
    </citation>
    <scope>NUCLEOTIDE SEQUENCE [LARGE SCALE GENOMIC DNA]</scope>
    <source>
        <strain evidence="2 3">ATCC 49373</strain>
    </source>
</reference>
<dbReference type="STRING" id="1122149.FD44_GL000685"/>
<dbReference type="Proteomes" id="UP000294854">
    <property type="component" value="Unassembled WGS sequence"/>
</dbReference>
<dbReference type="SUPFAM" id="SSF55729">
    <property type="entry name" value="Acyl-CoA N-acyltransferases (Nat)"/>
    <property type="match status" value="1"/>
</dbReference>
<organism evidence="2 3">
    <name type="scientific">Secundilactobacillus malefermentans</name>
    <dbReference type="NCBI Taxonomy" id="176292"/>
    <lineage>
        <taxon>Bacteria</taxon>
        <taxon>Bacillati</taxon>
        <taxon>Bacillota</taxon>
        <taxon>Bacilli</taxon>
        <taxon>Lactobacillales</taxon>
        <taxon>Lactobacillaceae</taxon>
        <taxon>Secundilactobacillus</taxon>
    </lineage>
</organism>
<name>A0A4R5NPP8_9LACO</name>
<dbReference type="OrthoDB" id="9796381at2"/>
<dbReference type="EMBL" id="PUFO01000034">
    <property type="protein sequence ID" value="TDG78622.1"/>
    <property type="molecule type" value="Genomic_DNA"/>
</dbReference>
<dbReference type="InterPro" id="IPR000182">
    <property type="entry name" value="GNAT_dom"/>
</dbReference>
<dbReference type="InterPro" id="IPR016181">
    <property type="entry name" value="Acyl_CoA_acyltransferase"/>
</dbReference>
<evidence type="ECO:0000313" key="2">
    <source>
        <dbReference type="EMBL" id="TDG78622.1"/>
    </source>
</evidence>
<keyword evidence="3" id="KW-1185">Reference proteome</keyword>
<gene>
    <name evidence="2" type="ORF">C5L31_001648</name>
</gene>
<proteinExistence type="predicted"/>
<evidence type="ECO:0000259" key="1">
    <source>
        <dbReference type="PROSITE" id="PS51186"/>
    </source>
</evidence>
<sequence length="174" mass="19128">MSATYLRQATQADLPKISAIIADAKAYLKEQKINQWQGNYPLSADLETDIQNGISYVLVIDGEVAGTAALHQGIDPHYLEIEDGQWANGPEANYTAIHRIALSGNFRGQHLSGKLISGLITISGVLGYTDVRIDTHPDNKGMQHVITSNGFTKRGIVYMAEDDPKRFAYQLLIN</sequence>
<dbReference type="GO" id="GO:0016747">
    <property type="term" value="F:acyltransferase activity, transferring groups other than amino-acyl groups"/>
    <property type="evidence" value="ECO:0007669"/>
    <property type="project" value="InterPro"/>
</dbReference>
<feature type="domain" description="N-acetyltransferase" evidence="1">
    <location>
        <begin position="4"/>
        <end position="174"/>
    </location>
</feature>
<dbReference type="Pfam" id="PF00583">
    <property type="entry name" value="Acetyltransf_1"/>
    <property type="match status" value="1"/>
</dbReference>
<protein>
    <recommendedName>
        <fullName evidence="1">N-acetyltransferase domain-containing protein</fullName>
    </recommendedName>
</protein>
<evidence type="ECO:0000313" key="3">
    <source>
        <dbReference type="Proteomes" id="UP000294854"/>
    </source>
</evidence>
<dbReference type="RefSeq" id="WP_010618974.1">
    <property type="nucleotide sequence ID" value="NZ_PUFO01000034.1"/>
</dbReference>
<dbReference type="PROSITE" id="PS51186">
    <property type="entry name" value="GNAT"/>
    <property type="match status" value="1"/>
</dbReference>
<accession>A0A4R5NPP8</accession>
<dbReference type="Gene3D" id="3.40.630.30">
    <property type="match status" value="1"/>
</dbReference>
<comment type="caution">
    <text evidence="2">The sequence shown here is derived from an EMBL/GenBank/DDBJ whole genome shotgun (WGS) entry which is preliminary data.</text>
</comment>